<evidence type="ECO:0000313" key="2">
    <source>
        <dbReference type="WBParaSite" id="RSKR_0000900600.1"/>
    </source>
</evidence>
<name>A0AC35U9N1_9BILA</name>
<organism evidence="1 2">
    <name type="scientific">Rhabditophanes sp. KR3021</name>
    <dbReference type="NCBI Taxonomy" id="114890"/>
    <lineage>
        <taxon>Eukaryota</taxon>
        <taxon>Metazoa</taxon>
        <taxon>Ecdysozoa</taxon>
        <taxon>Nematoda</taxon>
        <taxon>Chromadorea</taxon>
        <taxon>Rhabditida</taxon>
        <taxon>Tylenchina</taxon>
        <taxon>Panagrolaimomorpha</taxon>
        <taxon>Strongyloidoidea</taxon>
        <taxon>Alloionematidae</taxon>
        <taxon>Rhabditophanes</taxon>
    </lineage>
</organism>
<protein>
    <submittedName>
        <fullName evidence="2">DUF3340 domain-containing protein</fullName>
    </submittedName>
</protein>
<evidence type="ECO:0000313" key="1">
    <source>
        <dbReference type="Proteomes" id="UP000095286"/>
    </source>
</evidence>
<dbReference type="WBParaSite" id="RSKR_0000900600.1">
    <property type="protein sequence ID" value="RSKR_0000900600.1"/>
    <property type="gene ID" value="RSKR_0000900600"/>
</dbReference>
<sequence>MVGYLNTYASKKMSQQKRSKRDKELIEDATKGNLEKWAKRKSETILSLEDQEADLDDSLDSELERAL</sequence>
<proteinExistence type="predicted"/>
<accession>A0AC35U9N1</accession>
<reference evidence="2" key="1">
    <citation type="submission" date="2016-11" db="UniProtKB">
        <authorList>
            <consortium name="WormBaseParasite"/>
        </authorList>
    </citation>
    <scope>IDENTIFICATION</scope>
    <source>
        <strain evidence="2">KR3021</strain>
    </source>
</reference>
<dbReference type="Proteomes" id="UP000095286">
    <property type="component" value="Unplaced"/>
</dbReference>